<evidence type="ECO:0000313" key="1">
    <source>
        <dbReference type="EMBL" id="KAK4799866.1"/>
    </source>
</evidence>
<dbReference type="Proteomes" id="UP001346149">
    <property type="component" value="Unassembled WGS sequence"/>
</dbReference>
<evidence type="ECO:0000313" key="2">
    <source>
        <dbReference type="Proteomes" id="UP001346149"/>
    </source>
</evidence>
<keyword evidence="2" id="KW-1185">Reference proteome</keyword>
<name>A0AAN7MRP6_TRANT</name>
<proteinExistence type="predicted"/>
<gene>
    <name evidence="1" type="ORF">SAY86_025231</name>
</gene>
<organism evidence="1 2">
    <name type="scientific">Trapa natans</name>
    <name type="common">Water chestnut</name>
    <dbReference type="NCBI Taxonomy" id="22666"/>
    <lineage>
        <taxon>Eukaryota</taxon>
        <taxon>Viridiplantae</taxon>
        <taxon>Streptophyta</taxon>
        <taxon>Embryophyta</taxon>
        <taxon>Tracheophyta</taxon>
        <taxon>Spermatophyta</taxon>
        <taxon>Magnoliopsida</taxon>
        <taxon>eudicotyledons</taxon>
        <taxon>Gunneridae</taxon>
        <taxon>Pentapetalae</taxon>
        <taxon>rosids</taxon>
        <taxon>malvids</taxon>
        <taxon>Myrtales</taxon>
        <taxon>Lythraceae</taxon>
        <taxon>Trapa</taxon>
    </lineage>
</organism>
<dbReference type="EMBL" id="JAXQNO010000004">
    <property type="protein sequence ID" value="KAK4799866.1"/>
    <property type="molecule type" value="Genomic_DNA"/>
</dbReference>
<protein>
    <submittedName>
        <fullName evidence="1">Uncharacterized protein</fullName>
    </submittedName>
</protein>
<sequence>MAIAAAAIIVPLRQFFFVPDLFVNLFQFRWSFGWHGKRPSLLLPFIVRIYGDLILMDLSGDPPHGSLTKIL</sequence>
<reference evidence="1 2" key="1">
    <citation type="journal article" date="2023" name="Hortic Res">
        <title>Pangenome of water caltrop reveals structural variations and asymmetric subgenome divergence after allopolyploidization.</title>
        <authorList>
            <person name="Zhang X."/>
            <person name="Chen Y."/>
            <person name="Wang L."/>
            <person name="Yuan Y."/>
            <person name="Fang M."/>
            <person name="Shi L."/>
            <person name="Lu R."/>
            <person name="Comes H.P."/>
            <person name="Ma Y."/>
            <person name="Chen Y."/>
            <person name="Huang G."/>
            <person name="Zhou Y."/>
            <person name="Zheng Z."/>
            <person name="Qiu Y."/>
        </authorList>
    </citation>
    <scope>NUCLEOTIDE SEQUENCE [LARGE SCALE GENOMIC DNA]</scope>
    <source>
        <strain evidence="1">F231</strain>
    </source>
</reference>
<comment type="caution">
    <text evidence="1">The sequence shown here is derived from an EMBL/GenBank/DDBJ whole genome shotgun (WGS) entry which is preliminary data.</text>
</comment>
<accession>A0AAN7MRP6</accession>
<dbReference type="AlphaFoldDB" id="A0AAN7MRP6"/>